<dbReference type="Pfam" id="PF06889">
    <property type="entry name" value="DUF1266"/>
    <property type="match status" value="1"/>
</dbReference>
<reference evidence="2 3" key="1">
    <citation type="submission" date="2017-11" db="EMBL/GenBank/DDBJ databases">
        <title>Effect of PGPRs.</title>
        <authorList>
            <person name="Oliva R."/>
            <person name="Nong J."/>
            <person name="Roman V."/>
        </authorList>
    </citation>
    <scope>NUCLEOTIDE SEQUENCE [LARGE SCALE GENOMIC DNA]</scope>
    <source>
        <strain evidence="2">Inb918</strain>
    </source>
</reference>
<name>A0A3T0JS77_PSESX</name>
<organism evidence="2 3">
    <name type="scientific">Pseudomonas syringae</name>
    <dbReference type="NCBI Taxonomy" id="317"/>
    <lineage>
        <taxon>Bacteria</taxon>
        <taxon>Pseudomonadati</taxon>
        <taxon>Pseudomonadota</taxon>
        <taxon>Gammaproteobacteria</taxon>
        <taxon>Pseudomonadales</taxon>
        <taxon>Pseudomonadaceae</taxon>
        <taxon>Pseudomonas</taxon>
    </lineage>
</organism>
<accession>A0A3T0JS77</accession>
<protein>
    <recommendedName>
        <fullName evidence="1">DUF1266 domain-containing protein</fullName>
    </recommendedName>
</protein>
<dbReference type="AlphaFoldDB" id="A0A3T0JS77"/>
<dbReference type="Proteomes" id="UP000282760">
    <property type="component" value="Chromosome"/>
</dbReference>
<sequence>MDEMEQRWLYALSAPLVALNPDADYTAPTYCFDLKHVDVEGGWGITTRPQLLDMLRTADNGHATQLNEAYRQWERCLPSEWQALIETLDSRQRAFYELASRTFGECGPGGIRAWDIGRMGFLLRSAVLHGWIDLTESLWLHGRMAARARYYYDSWTSYLNGFVIGKAFWHCLGNKDEELAHEYDRQGDYVGTTVVIRKLDRDARDLFAQLPWDMPLHLPERPESLGEFDWS</sequence>
<evidence type="ECO:0000313" key="3">
    <source>
        <dbReference type="Proteomes" id="UP000282760"/>
    </source>
</evidence>
<evidence type="ECO:0000259" key="1">
    <source>
        <dbReference type="Pfam" id="PF06889"/>
    </source>
</evidence>
<feature type="domain" description="DUF1266" evidence="1">
    <location>
        <begin position="40"/>
        <end position="212"/>
    </location>
</feature>
<dbReference type="EMBL" id="CP024646">
    <property type="protein sequence ID" value="AZV26307.1"/>
    <property type="molecule type" value="Genomic_DNA"/>
</dbReference>
<dbReference type="InterPro" id="IPR009677">
    <property type="entry name" value="DUF1266"/>
</dbReference>
<gene>
    <name evidence="2" type="ORF">CT157_09905</name>
</gene>
<evidence type="ECO:0000313" key="2">
    <source>
        <dbReference type="EMBL" id="AZV26307.1"/>
    </source>
</evidence>
<proteinExistence type="predicted"/>